<dbReference type="SUPFAM" id="SSF55608">
    <property type="entry name" value="Homing endonucleases"/>
    <property type="match status" value="1"/>
</dbReference>
<accession>A0A4D6HQW8</accession>
<gene>
    <name evidence="1" type="ORF">DV706_14000</name>
</gene>
<dbReference type="EMBL" id="CP031305">
    <property type="protein sequence ID" value="QCC55482.1"/>
    <property type="molecule type" value="Genomic_DNA"/>
</dbReference>
<dbReference type="Proteomes" id="UP000296822">
    <property type="component" value="Chromosome"/>
</dbReference>
<evidence type="ECO:0000313" key="2">
    <source>
        <dbReference type="Proteomes" id="UP000296822"/>
    </source>
</evidence>
<evidence type="ECO:0000313" key="1">
    <source>
        <dbReference type="EMBL" id="QCC55482.1"/>
    </source>
</evidence>
<evidence type="ECO:0008006" key="3">
    <source>
        <dbReference type="Google" id="ProtNLM"/>
    </source>
</evidence>
<proteinExistence type="predicted"/>
<sequence>MEEEFELAGAYVAGVIDGGSSITAVVWKQKSALLGYEIRPQVSLQRQNEEVLYVIDDWAREHGVRGRIEEKSDSTMWTLENREDVRTFLQALQPYLIVNDNVANLVLEELLPRLEAGTHRTKEGFLETMEYVDMIRDEAAVSQRKYDREYFEELWEDEISNRQSSL</sequence>
<organism evidence="1 2">
    <name type="scientific">Natronorubrum bangense</name>
    <dbReference type="NCBI Taxonomy" id="61858"/>
    <lineage>
        <taxon>Archaea</taxon>
        <taxon>Methanobacteriati</taxon>
        <taxon>Methanobacteriota</taxon>
        <taxon>Stenosarchaea group</taxon>
        <taxon>Halobacteria</taxon>
        <taxon>Halobacteriales</taxon>
        <taxon>Natrialbaceae</taxon>
        <taxon>Natronorubrum</taxon>
    </lineage>
</organism>
<reference evidence="1 2" key="1">
    <citation type="journal article" date="2019" name="Nat. Commun.">
        <title>A new type of DNA phosphorothioation-based antiviral system in archaea.</title>
        <authorList>
            <person name="Xiong L."/>
            <person name="Liu S."/>
            <person name="Chen S."/>
            <person name="Xiao Y."/>
            <person name="Zhu B."/>
            <person name="Gao Y."/>
            <person name="Zhang Y."/>
            <person name="Chen B."/>
            <person name="Luo J."/>
            <person name="Deng Z."/>
            <person name="Chen X."/>
            <person name="Wang L."/>
            <person name="Chen S."/>
        </authorList>
    </citation>
    <scope>NUCLEOTIDE SEQUENCE [LARGE SCALE GENOMIC DNA]</scope>
    <source>
        <strain evidence="1 2">JCM 10635</strain>
    </source>
</reference>
<name>A0A4D6HQW8_9EURY</name>
<dbReference type="GeneID" id="39852380"/>
<dbReference type="KEGG" id="nbg:DV706_14000"/>
<dbReference type="InterPro" id="IPR027434">
    <property type="entry name" value="Homing_endonucl"/>
</dbReference>
<dbReference type="Gene3D" id="3.10.28.10">
    <property type="entry name" value="Homing endonucleases"/>
    <property type="match status" value="1"/>
</dbReference>
<dbReference type="AlphaFoldDB" id="A0A4D6HQW8"/>
<protein>
    <recommendedName>
        <fullName evidence="3">Homing endonuclease LAGLIDADG domain-containing protein</fullName>
    </recommendedName>
</protein>
<dbReference type="RefSeq" id="WP_006065689.1">
    <property type="nucleotide sequence ID" value="NZ_CP031305.1"/>
</dbReference>